<dbReference type="PANTHER" id="PTHR10629">
    <property type="entry name" value="CYTOSINE-SPECIFIC METHYLTRANSFERASE"/>
    <property type="match status" value="1"/>
</dbReference>
<comment type="catalytic activity">
    <reaction evidence="6">
        <text>a 2'-deoxycytidine in DNA + S-adenosyl-L-methionine = a 5-methyl-2'-deoxycytidine in DNA + S-adenosyl-L-homocysteine + H(+)</text>
        <dbReference type="Rhea" id="RHEA:13681"/>
        <dbReference type="Rhea" id="RHEA-COMP:11369"/>
        <dbReference type="Rhea" id="RHEA-COMP:11370"/>
        <dbReference type="ChEBI" id="CHEBI:15378"/>
        <dbReference type="ChEBI" id="CHEBI:57856"/>
        <dbReference type="ChEBI" id="CHEBI:59789"/>
        <dbReference type="ChEBI" id="CHEBI:85452"/>
        <dbReference type="ChEBI" id="CHEBI:85454"/>
        <dbReference type="EC" id="2.1.1.37"/>
    </reaction>
</comment>
<proteinExistence type="inferred from homology"/>
<dbReference type="Gene3D" id="3.40.50.150">
    <property type="entry name" value="Vaccinia Virus protein VP39"/>
    <property type="match status" value="1"/>
</dbReference>
<dbReference type="EC" id="2.1.1.37" evidence="1"/>
<evidence type="ECO:0000256" key="6">
    <source>
        <dbReference type="ARBA" id="ARBA00047422"/>
    </source>
</evidence>
<evidence type="ECO:0000313" key="9">
    <source>
        <dbReference type="Proteomes" id="UP000219182"/>
    </source>
</evidence>
<dbReference type="InterPro" id="IPR001525">
    <property type="entry name" value="C5_MeTfrase"/>
</dbReference>
<comment type="caution">
    <text evidence="8">The sequence shown here is derived from an EMBL/GenBank/DDBJ whole genome shotgun (WGS) entry which is preliminary data.</text>
</comment>
<dbReference type="InterPro" id="IPR050390">
    <property type="entry name" value="C5-Methyltransferase"/>
</dbReference>
<gene>
    <name evidence="8" type="ORF">CN311_28795</name>
</gene>
<dbReference type="Gene3D" id="3.90.120.10">
    <property type="entry name" value="DNA Methylase, subunit A, domain 2"/>
    <property type="match status" value="1"/>
</dbReference>
<dbReference type="EMBL" id="NWQG01000240">
    <property type="protein sequence ID" value="PDQ17676.1"/>
    <property type="molecule type" value="Genomic_DNA"/>
</dbReference>
<dbReference type="SUPFAM" id="SSF53335">
    <property type="entry name" value="S-adenosyl-L-methionine-dependent methyltransferases"/>
    <property type="match status" value="1"/>
</dbReference>
<dbReference type="Pfam" id="PF00145">
    <property type="entry name" value="DNA_methylase"/>
    <property type="match status" value="1"/>
</dbReference>
<feature type="active site" evidence="7">
    <location>
        <position position="117"/>
    </location>
</feature>
<evidence type="ECO:0000256" key="4">
    <source>
        <dbReference type="ARBA" id="ARBA00022691"/>
    </source>
</evidence>
<evidence type="ECO:0000256" key="1">
    <source>
        <dbReference type="ARBA" id="ARBA00011975"/>
    </source>
</evidence>
<dbReference type="GO" id="GO:0003677">
    <property type="term" value="F:DNA binding"/>
    <property type="evidence" value="ECO:0007669"/>
    <property type="project" value="TreeGrafter"/>
</dbReference>
<organism evidence="8 9">
    <name type="scientific">Mesorhizobium sanjuanii</name>
    <dbReference type="NCBI Taxonomy" id="2037900"/>
    <lineage>
        <taxon>Bacteria</taxon>
        <taxon>Pseudomonadati</taxon>
        <taxon>Pseudomonadota</taxon>
        <taxon>Alphaproteobacteria</taxon>
        <taxon>Hyphomicrobiales</taxon>
        <taxon>Phyllobacteriaceae</taxon>
        <taxon>Mesorhizobium</taxon>
    </lineage>
</organism>
<keyword evidence="5" id="KW-0680">Restriction system</keyword>
<comment type="similarity">
    <text evidence="7">Belongs to the class I-like SAM-binding methyltransferase superfamily. C5-methyltransferase family.</text>
</comment>
<sequence>MSDLAKKDVVKRYPDFLAVDFFCGAGGTTRGLIDAGGYVIAGVDKDTRCRETYVENNSNATIDYAPPKFLRRDIFPVTDAYPDGEYAELEGDLERLIEHYRSRVPGTPLLFAICAPCQPFTKLSRKELSEARKAGRERDSNLLTEAAKFVARFRPEMVLSENVQGIGDPKYGGVWDDFKAQLGELGYATGSKVVCTSNFGVPQYRRRSILVAARRELANPAFLTDGGLGDLIVPETDPNNVVKTVQTAIGHLPPLTAGATDPTIPNHKTRSLSDLNLKRLSAALPGVSNIYMENTPDGDLSLACHRKVNAKLQTRCFTDVYTRMSPDRPSPTITTKCHSISNGRFGHFDVQQLRGISLREAAVLQSFPADYVFYPTHMIEPIARMIGNAVPPRLAEFFSRHLTASIAEPDARDAAQFASASAVAHG</sequence>
<keyword evidence="2 7" id="KW-0489">Methyltransferase</keyword>
<dbReference type="GO" id="GO:0009307">
    <property type="term" value="P:DNA restriction-modification system"/>
    <property type="evidence" value="ECO:0007669"/>
    <property type="project" value="UniProtKB-KW"/>
</dbReference>
<dbReference type="PROSITE" id="PS51679">
    <property type="entry name" value="SAM_MT_C5"/>
    <property type="match status" value="1"/>
</dbReference>
<evidence type="ECO:0000313" key="8">
    <source>
        <dbReference type="EMBL" id="PDQ17676.1"/>
    </source>
</evidence>
<keyword evidence="9" id="KW-1185">Reference proteome</keyword>
<dbReference type="PANTHER" id="PTHR10629:SF52">
    <property type="entry name" value="DNA (CYTOSINE-5)-METHYLTRANSFERASE 1"/>
    <property type="match status" value="1"/>
</dbReference>
<protein>
    <recommendedName>
        <fullName evidence="1">DNA (cytosine-5-)-methyltransferase</fullName>
        <ecNumber evidence="1">2.1.1.37</ecNumber>
    </recommendedName>
</protein>
<dbReference type="AlphaFoldDB" id="A0A2A6F7K2"/>
<dbReference type="PRINTS" id="PR00105">
    <property type="entry name" value="C5METTRFRASE"/>
</dbReference>
<evidence type="ECO:0000256" key="2">
    <source>
        <dbReference type="ARBA" id="ARBA00022603"/>
    </source>
</evidence>
<name>A0A2A6F7K2_9HYPH</name>
<evidence type="ECO:0000256" key="7">
    <source>
        <dbReference type="PROSITE-ProRule" id="PRU01016"/>
    </source>
</evidence>
<dbReference type="GO" id="GO:0044027">
    <property type="term" value="P:negative regulation of gene expression via chromosomal CpG island methylation"/>
    <property type="evidence" value="ECO:0007669"/>
    <property type="project" value="TreeGrafter"/>
</dbReference>
<keyword evidence="4 7" id="KW-0949">S-adenosyl-L-methionine</keyword>
<dbReference type="Proteomes" id="UP000219182">
    <property type="component" value="Unassembled WGS sequence"/>
</dbReference>
<reference evidence="8 9" key="1">
    <citation type="submission" date="2017-09" db="EMBL/GenBank/DDBJ databases">
        <title>Mesorhizobum sanjuanii sp. nov. isolated from nodules of Lotus tenuis in saline-alkaline lowlands of Flooding Pampa.</title>
        <authorList>
            <person name="Sannazzaro A.I."/>
            <person name="Torres Tejerizo G.A."/>
            <person name="Fontana F."/>
            <person name="Cumpa Velazquez L.M."/>
            <person name="Hansen L."/>
            <person name="Pistorio M."/>
            <person name="Estrella M.J."/>
        </authorList>
    </citation>
    <scope>NUCLEOTIDE SEQUENCE [LARGE SCALE GENOMIC DNA]</scope>
    <source>
        <strain evidence="8 9">BSA136</strain>
    </source>
</reference>
<dbReference type="RefSeq" id="WP_097577008.1">
    <property type="nucleotide sequence ID" value="NZ_NWQG01000240.1"/>
</dbReference>
<evidence type="ECO:0000256" key="5">
    <source>
        <dbReference type="ARBA" id="ARBA00022747"/>
    </source>
</evidence>
<keyword evidence="3 7" id="KW-0808">Transferase</keyword>
<dbReference type="GO" id="GO:0032259">
    <property type="term" value="P:methylation"/>
    <property type="evidence" value="ECO:0007669"/>
    <property type="project" value="UniProtKB-KW"/>
</dbReference>
<dbReference type="GO" id="GO:0003886">
    <property type="term" value="F:DNA (cytosine-5-)-methyltransferase activity"/>
    <property type="evidence" value="ECO:0007669"/>
    <property type="project" value="UniProtKB-EC"/>
</dbReference>
<accession>A0A2A6F7K2</accession>
<dbReference type="InterPro" id="IPR029063">
    <property type="entry name" value="SAM-dependent_MTases_sf"/>
</dbReference>
<evidence type="ECO:0000256" key="3">
    <source>
        <dbReference type="ARBA" id="ARBA00022679"/>
    </source>
</evidence>